<organism evidence="1 2">
    <name type="scientific">Glycomyces harbinensis</name>
    <dbReference type="NCBI Taxonomy" id="58114"/>
    <lineage>
        <taxon>Bacteria</taxon>
        <taxon>Bacillati</taxon>
        <taxon>Actinomycetota</taxon>
        <taxon>Actinomycetes</taxon>
        <taxon>Glycomycetales</taxon>
        <taxon>Glycomycetaceae</taxon>
        <taxon>Glycomyces</taxon>
    </lineage>
</organism>
<keyword evidence="2" id="KW-1185">Reference proteome</keyword>
<name>A0A1G6SGA5_9ACTN</name>
<evidence type="ECO:0000313" key="2">
    <source>
        <dbReference type="Proteomes" id="UP000198949"/>
    </source>
</evidence>
<evidence type="ECO:0000313" key="1">
    <source>
        <dbReference type="EMBL" id="SDD15888.1"/>
    </source>
</evidence>
<reference evidence="2" key="1">
    <citation type="submission" date="2016-10" db="EMBL/GenBank/DDBJ databases">
        <authorList>
            <person name="Varghese N."/>
            <person name="Submissions S."/>
        </authorList>
    </citation>
    <scope>NUCLEOTIDE SEQUENCE [LARGE SCALE GENOMIC DNA]</scope>
    <source>
        <strain evidence="2">CGMCC 4.3516</strain>
    </source>
</reference>
<dbReference type="EMBL" id="FNAD01000002">
    <property type="protein sequence ID" value="SDD15888.1"/>
    <property type="molecule type" value="Genomic_DNA"/>
</dbReference>
<gene>
    <name evidence="1" type="ORF">SAMN05216270_10284</name>
</gene>
<protein>
    <submittedName>
        <fullName evidence="1">Uncharacterized protein</fullName>
    </submittedName>
</protein>
<sequence>MHALRCRRLRWVSVDLWVDKTQYDPAPAHEGRPLVDGNYIDNDDVYAGVILFTRDGYLRSLEIHSWLEDPIRQWPDLSHLDIAPSHHQ</sequence>
<dbReference type="Proteomes" id="UP000198949">
    <property type="component" value="Unassembled WGS sequence"/>
</dbReference>
<accession>A0A1G6SGA5</accession>
<dbReference type="AlphaFoldDB" id="A0A1G6SGA5"/>
<proteinExistence type="predicted"/>